<evidence type="ECO:0008006" key="4">
    <source>
        <dbReference type="Google" id="ProtNLM"/>
    </source>
</evidence>
<keyword evidence="1" id="KW-0472">Membrane</keyword>
<keyword evidence="1" id="KW-0812">Transmembrane</keyword>
<dbReference type="EMBL" id="JANHOH010000003">
    <property type="protein sequence ID" value="MCQ6959422.1"/>
    <property type="molecule type" value="Genomic_DNA"/>
</dbReference>
<feature type="transmembrane region" description="Helical" evidence="1">
    <location>
        <begin position="50"/>
        <end position="68"/>
    </location>
</feature>
<sequence length="147" mass="16807">MLNTLLINLFKTFIYSALIAVIALRMSYFIDEGFVRGGLDTSFEGLPEFVIFNNLIIAIVTVPALLLANRKIYANSFLRFVFYYGTDIMLLLLSSYFLLPRHMGNYLSFSNWILIGGPLLIFLAIHTYFYLRLSNNPTDRNNSSIAI</sequence>
<evidence type="ECO:0000313" key="3">
    <source>
        <dbReference type="Proteomes" id="UP001204376"/>
    </source>
</evidence>
<feature type="transmembrane region" description="Helical" evidence="1">
    <location>
        <begin position="111"/>
        <end position="131"/>
    </location>
</feature>
<name>A0ABT1T4I1_9SPHI</name>
<reference evidence="2 3" key="1">
    <citation type="submission" date="2022-07" db="EMBL/GenBank/DDBJ databases">
        <title>Mucilaginibacter sp. JC4.</title>
        <authorList>
            <person name="Le V."/>
            <person name="Ko S.-R."/>
            <person name="Ahn C.-Y."/>
            <person name="Oh H.-M."/>
        </authorList>
    </citation>
    <scope>NUCLEOTIDE SEQUENCE [LARGE SCALE GENOMIC DNA]</scope>
    <source>
        <strain evidence="2 3">JC4</strain>
    </source>
</reference>
<feature type="transmembrane region" description="Helical" evidence="1">
    <location>
        <begin position="80"/>
        <end position="99"/>
    </location>
</feature>
<comment type="caution">
    <text evidence="2">The sequence shown here is derived from an EMBL/GenBank/DDBJ whole genome shotgun (WGS) entry which is preliminary data.</text>
</comment>
<dbReference type="Proteomes" id="UP001204376">
    <property type="component" value="Unassembled WGS sequence"/>
</dbReference>
<keyword evidence="1" id="KW-1133">Transmembrane helix</keyword>
<evidence type="ECO:0000313" key="2">
    <source>
        <dbReference type="EMBL" id="MCQ6959422.1"/>
    </source>
</evidence>
<evidence type="ECO:0000256" key="1">
    <source>
        <dbReference type="SAM" id="Phobius"/>
    </source>
</evidence>
<accession>A0ABT1T4I1</accession>
<organism evidence="2 3">
    <name type="scientific">Mucilaginibacter aquariorum</name>
    <dbReference type="NCBI Taxonomy" id="2967225"/>
    <lineage>
        <taxon>Bacteria</taxon>
        <taxon>Pseudomonadati</taxon>
        <taxon>Bacteroidota</taxon>
        <taxon>Sphingobacteriia</taxon>
        <taxon>Sphingobacteriales</taxon>
        <taxon>Sphingobacteriaceae</taxon>
        <taxon>Mucilaginibacter</taxon>
    </lineage>
</organism>
<proteinExistence type="predicted"/>
<keyword evidence="3" id="KW-1185">Reference proteome</keyword>
<gene>
    <name evidence="2" type="ORF">NPE20_15705</name>
</gene>
<protein>
    <recommendedName>
        <fullName evidence="4">DUF2834 domain-containing protein</fullName>
    </recommendedName>
</protein>
<feature type="transmembrane region" description="Helical" evidence="1">
    <location>
        <begin position="12"/>
        <end position="30"/>
    </location>
</feature>
<dbReference type="RefSeq" id="WP_256539616.1">
    <property type="nucleotide sequence ID" value="NZ_JANHOH010000003.1"/>
</dbReference>